<dbReference type="InterPro" id="IPR002528">
    <property type="entry name" value="MATE_fam"/>
</dbReference>
<dbReference type="EMBL" id="JACYWE010000001">
    <property type="protein sequence ID" value="MBD8505452.1"/>
    <property type="molecule type" value="Genomic_DNA"/>
</dbReference>
<dbReference type="Proteomes" id="UP000642993">
    <property type="component" value="Unassembled WGS sequence"/>
</dbReference>
<feature type="transmembrane region" description="Helical" evidence="7">
    <location>
        <begin position="130"/>
        <end position="149"/>
    </location>
</feature>
<feature type="transmembrane region" description="Helical" evidence="7">
    <location>
        <begin position="392"/>
        <end position="414"/>
    </location>
</feature>
<feature type="transmembrane region" description="Helical" evidence="7">
    <location>
        <begin position="451"/>
        <end position="469"/>
    </location>
</feature>
<evidence type="ECO:0000256" key="7">
    <source>
        <dbReference type="SAM" id="Phobius"/>
    </source>
</evidence>
<evidence type="ECO:0000256" key="3">
    <source>
        <dbReference type="ARBA" id="ARBA00022692"/>
    </source>
</evidence>
<keyword evidence="9" id="KW-1185">Reference proteome</keyword>
<dbReference type="InterPro" id="IPR044644">
    <property type="entry name" value="DinF-like"/>
</dbReference>
<dbReference type="AlphaFoldDB" id="A0A927JBM9"/>
<feature type="transmembrane region" description="Helical" evidence="7">
    <location>
        <begin position="169"/>
        <end position="190"/>
    </location>
</feature>
<organism evidence="8 9">
    <name type="scientific">Lolliginicoccus lacisalsi</name>
    <dbReference type="NCBI Taxonomy" id="2742202"/>
    <lineage>
        <taxon>Bacteria</taxon>
        <taxon>Bacillati</taxon>
        <taxon>Actinomycetota</taxon>
        <taxon>Actinomycetes</taxon>
        <taxon>Mycobacteriales</taxon>
        <taxon>Hoyosellaceae</taxon>
        <taxon>Lolliginicoccus</taxon>
    </lineage>
</organism>
<dbReference type="Pfam" id="PF01554">
    <property type="entry name" value="MatE"/>
    <property type="match status" value="2"/>
</dbReference>
<keyword evidence="4 7" id="KW-1133">Transmembrane helix</keyword>
<feature type="transmembrane region" description="Helical" evidence="7">
    <location>
        <begin position="82"/>
        <end position="105"/>
    </location>
</feature>
<evidence type="ECO:0000256" key="1">
    <source>
        <dbReference type="ARBA" id="ARBA00004141"/>
    </source>
</evidence>
<feature type="transmembrane region" description="Helical" evidence="7">
    <location>
        <begin position="316"/>
        <end position="347"/>
    </location>
</feature>
<protein>
    <submittedName>
        <fullName evidence="8">MATE family efflux transporter</fullName>
    </submittedName>
</protein>
<feature type="transmembrane region" description="Helical" evidence="7">
    <location>
        <begin position="359"/>
        <end position="380"/>
    </location>
</feature>
<keyword evidence="5 7" id="KW-0472">Membrane</keyword>
<name>A0A927JBM9_9ACTN</name>
<dbReference type="NCBIfam" id="TIGR00797">
    <property type="entry name" value="matE"/>
    <property type="match status" value="1"/>
</dbReference>
<dbReference type="GO" id="GO:0015297">
    <property type="term" value="F:antiporter activity"/>
    <property type="evidence" value="ECO:0007669"/>
    <property type="project" value="InterPro"/>
</dbReference>
<sequence>MSPGWRPLSGEAATRAPPGSTPRVTRRRSSRIWCASLAEQAIPPATPGRILRLALPALGVLAAEPLYLLYDFAVVGRLGALPLAGLAIGGLILAQVTTQLTFLSYGTTARAARHHGAGDRSAAVAEGIQATWLAIGIGLGIIVVVSWAAGPVVGVLAGDPAIAGPAAEWLRVAILGAPLILIAMAGNGWLRGVQDTVRPLVLVATGLGVSAILCPMLVHGLLGAPAMGLVGSAVANVIGQACAALLFLAALHRERQRSACPIAIRPRPEVMRAQVVLGRDLIIRSLAFQACFISAAAVAARFGASSVAAHQLMLHLWNLIALMLDSLAIAAQALIGAALGGGAATAARAMTWRITRWSVVFSLLLAAAFALGHATIPAWLTSDPGVLGSVASVWWVLVLLVPIAGVVFALDGVLLGSGDAAFLRTATVLSAVLAFLPMIWLSLLLDWGLPGIWAGLAVFICARAGAVVWRARGDRWLVVGADRQNRSPRG</sequence>
<feature type="region of interest" description="Disordered" evidence="6">
    <location>
        <begin position="1"/>
        <end position="27"/>
    </location>
</feature>
<dbReference type="GO" id="GO:0005886">
    <property type="term" value="C:plasma membrane"/>
    <property type="evidence" value="ECO:0007669"/>
    <property type="project" value="TreeGrafter"/>
</dbReference>
<comment type="subcellular location">
    <subcellularLocation>
        <location evidence="1">Membrane</location>
        <topology evidence="1">Multi-pass membrane protein</topology>
    </subcellularLocation>
</comment>
<comment type="caution">
    <text evidence="8">The sequence shown here is derived from an EMBL/GenBank/DDBJ whole genome shotgun (WGS) entry which is preliminary data.</text>
</comment>
<dbReference type="GO" id="GO:0042910">
    <property type="term" value="F:xenobiotic transmembrane transporter activity"/>
    <property type="evidence" value="ECO:0007669"/>
    <property type="project" value="InterPro"/>
</dbReference>
<dbReference type="PANTHER" id="PTHR42893:SF46">
    <property type="entry name" value="PROTEIN DETOXIFICATION 44, CHLOROPLASTIC"/>
    <property type="match status" value="1"/>
</dbReference>
<gene>
    <name evidence="8" type="ORF">HT102_02975</name>
</gene>
<comment type="similarity">
    <text evidence="2">Belongs to the multi antimicrobial extrusion (MATE) (TC 2.A.66.1) family.</text>
</comment>
<evidence type="ECO:0000313" key="8">
    <source>
        <dbReference type="EMBL" id="MBD8505452.1"/>
    </source>
</evidence>
<evidence type="ECO:0000313" key="9">
    <source>
        <dbReference type="Proteomes" id="UP000642993"/>
    </source>
</evidence>
<feature type="transmembrane region" description="Helical" evidence="7">
    <location>
        <begin position="228"/>
        <end position="251"/>
    </location>
</feature>
<feature type="transmembrane region" description="Helical" evidence="7">
    <location>
        <begin position="202"/>
        <end position="222"/>
    </location>
</feature>
<evidence type="ECO:0000256" key="6">
    <source>
        <dbReference type="SAM" id="MobiDB-lite"/>
    </source>
</evidence>
<evidence type="ECO:0000256" key="2">
    <source>
        <dbReference type="ARBA" id="ARBA00010199"/>
    </source>
</evidence>
<reference evidence="8" key="1">
    <citation type="submission" date="2020-09" db="EMBL/GenBank/DDBJ databases">
        <title>Hoyosella lacisalsi sp. nov., a halotolerant actinobacterium isolated from soil of Lake Gudzhirganskoe.</title>
        <authorList>
            <person name="Yang Q."/>
            <person name="Guo P.Y."/>
            <person name="Liu S.W."/>
            <person name="Li F.N."/>
            <person name="Sun C.H."/>
        </authorList>
    </citation>
    <scope>NUCLEOTIDE SEQUENCE</scope>
    <source>
        <strain evidence="8">G463</strain>
    </source>
</reference>
<accession>A0A927JBM9</accession>
<evidence type="ECO:0000256" key="5">
    <source>
        <dbReference type="ARBA" id="ARBA00023136"/>
    </source>
</evidence>
<feature type="transmembrane region" description="Helical" evidence="7">
    <location>
        <begin position="426"/>
        <end position="445"/>
    </location>
</feature>
<proteinExistence type="inferred from homology"/>
<dbReference type="CDD" id="cd13136">
    <property type="entry name" value="MATE_DinF_like"/>
    <property type="match status" value="1"/>
</dbReference>
<evidence type="ECO:0000256" key="4">
    <source>
        <dbReference type="ARBA" id="ARBA00022989"/>
    </source>
</evidence>
<feature type="transmembrane region" description="Helical" evidence="7">
    <location>
        <begin position="281"/>
        <end position="304"/>
    </location>
</feature>
<dbReference type="PANTHER" id="PTHR42893">
    <property type="entry name" value="PROTEIN DETOXIFICATION 44, CHLOROPLASTIC-RELATED"/>
    <property type="match status" value="1"/>
</dbReference>
<keyword evidence="3 7" id="KW-0812">Transmembrane</keyword>